<feature type="region of interest" description="Disordered" evidence="1">
    <location>
        <begin position="47"/>
        <end position="69"/>
    </location>
</feature>
<dbReference type="AlphaFoldDB" id="A0AAN8K3Q3"/>
<evidence type="ECO:0000256" key="1">
    <source>
        <dbReference type="SAM" id="MobiDB-lite"/>
    </source>
</evidence>
<sequence length="137" mass="15427">MLVCNKCLYFIGTSVNKLPWILLGVCILVVIVCAILWCIIKRVRRRRGNQPPNPTSDPTNNTSPTPDAVYYSDAVTINPLRQNDDDEIHYDNISPRYDTISPRVDYDTISPRVDGGEGNYSALSRKKGRSKPKCTLL</sequence>
<feature type="region of interest" description="Disordered" evidence="1">
    <location>
        <begin position="108"/>
        <end position="137"/>
    </location>
</feature>
<accession>A0AAN8K3Q3</accession>
<dbReference type="Proteomes" id="UP001347796">
    <property type="component" value="Unassembled WGS sequence"/>
</dbReference>
<keyword evidence="2" id="KW-1133">Transmembrane helix</keyword>
<gene>
    <name evidence="4" type="ORF">SNE40_004786</name>
    <name evidence="3" type="ORF">SNE40_023669</name>
</gene>
<evidence type="ECO:0000256" key="2">
    <source>
        <dbReference type="SAM" id="Phobius"/>
    </source>
</evidence>
<protein>
    <submittedName>
        <fullName evidence="4">Uncharacterized protein</fullName>
    </submittedName>
</protein>
<proteinExistence type="predicted"/>
<feature type="compositionally biased region" description="Basic residues" evidence="1">
    <location>
        <begin position="124"/>
        <end position="137"/>
    </location>
</feature>
<feature type="transmembrane region" description="Helical" evidence="2">
    <location>
        <begin position="20"/>
        <end position="40"/>
    </location>
</feature>
<keyword evidence="5" id="KW-1185">Reference proteome</keyword>
<evidence type="ECO:0000313" key="5">
    <source>
        <dbReference type="Proteomes" id="UP001347796"/>
    </source>
</evidence>
<evidence type="ECO:0000313" key="3">
    <source>
        <dbReference type="EMBL" id="KAK6165110.1"/>
    </source>
</evidence>
<keyword evidence="2" id="KW-0472">Membrane</keyword>
<name>A0AAN8K3Q3_PATCE</name>
<keyword evidence="2" id="KW-0812">Transmembrane</keyword>
<organism evidence="4 5">
    <name type="scientific">Patella caerulea</name>
    <name type="common">Rayed Mediterranean limpet</name>
    <dbReference type="NCBI Taxonomy" id="87958"/>
    <lineage>
        <taxon>Eukaryota</taxon>
        <taxon>Metazoa</taxon>
        <taxon>Spiralia</taxon>
        <taxon>Lophotrochozoa</taxon>
        <taxon>Mollusca</taxon>
        <taxon>Gastropoda</taxon>
        <taxon>Patellogastropoda</taxon>
        <taxon>Patelloidea</taxon>
        <taxon>Patellidae</taxon>
        <taxon>Patella</taxon>
    </lineage>
</organism>
<dbReference type="EMBL" id="JAZGQO010000028">
    <property type="protein sequence ID" value="KAK6165110.1"/>
    <property type="molecule type" value="Genomic_DNA"/>
</dbReference>
<evidence type="ECO:0000313" key="4">
    <source>
        <dbReference type="EMBL" id="KAK6188647.1"/>
    </source>
</evidence>
<reference evidence="4 5" key="1">
    <citation type="submission" date="2024-01" db="EMBL/GenBank/DDBJ databases">
        <title>The genome of the rayed Mediterranean limpet Patella caerulea (Linnaeus, 1758).</title>
        <authorList>
            <person name="Anh-Thu Weber A."/>
            <person name="Halstead-Nussloch G."/>
        </authorList>
    </citation>
    <scope>NUCLEOTIDE SEQUENCE [LARGE SCALE GENOMIC DNA]</scope>
    <source>
        <strain evidence="4">AATW-2023a</strain>
        <tissue evidence="4">Whole specimen</tissue>
    </source>
</reference>
<dbReference type="EMBL" id="JAZGQO010000003">
    <property type="protein sequence ID" value="KAK6188647.1"/>
    <property type="molecule type" value="Genomic_DNA"/>
</dbReference>
<feature type="compositionally biased region" description="Low complexity" evidence="1">
    <location>
        <begin position="56"/>
        <end position="67"/>
    </location>
</feature>
<comment type="caution">
    <text evidence="4">The sequence shown here is derived from an EMBL/GenBank/DDBJ whole genome shotgun (WGS) entry which is preliminary data.</text>
</comment>